<protein>
    <submittedName>
        <fullName evidence="1">Putative portal protein</fullName>
    </submittedName>
</protein>
<dbReference type="AlphaFoldDB" id="A0A6M3KUN3"/>
<dbReference type="InterPro" id="IPR056909">
    <property type="entry name" value="SU10_portal"/>
</dbReference>
<gene>
    <name evidence="1" type="ORF">MM415B02269_0005</name>
</gene>
<dbReference type="Pfam" id="PF23899">
    <property type="entry name" value="SU10_portal"/>
    <property type="match status" value="1"/>
</dbReference>
<sequence length="657" mass="76248">MVEENTNQITEQKKENPEQALLEKLDSWFNESLEWMRNIRQRWLKNERWFKNEIDDSQFPGGKKNTKLKINLTLADIMNELSIIDDYCPDFDIMPEEADDQEFADQLQNRKNQVCNKINFKSKILESCKDYLLYSHGIVYVAPEFNNVITAIDEEGLDEGDEDYEASEDSKTVMKRVYNNKIVMESIDPFICFPQPGCTGIDIHKGESTYVIFAEPKFISEIKRKYHKEIGDREIKPEGMLKDGKWTWVERDSKVSSEVPLANYVLLKRCYFMDENYAKYPKGRFVKWVNDIIVEDISYNFNHIPFFLMINNRIPHSFKGMGEPELTKDIMLTINRTLSAMADNIEKTGNPIRKILKTLWSTLKGKINNAPGDDVQVNSMEDIQYLDAPSMPAYVFNFLNLLIMFHDTVIGIQDVTQGKKPTGITAARAIEILQEAAQSRIRFKISHDITDFIVSIGRFIVELLQIYDSEILNIRTVDEKGQVSFAEYNPTLQNKKGTTQRDSTMEIEVVRGTTMPTGRLASQERAREMFEKGEVGIEYLAREMAVKDRKFFIQSYYDRMNLMQEKMRSNMLEKEMPKFQTQIASLLNELKNKGKHSGVTEQIIADAIKKFPELVTSEEFSYLPEKVQRRILSVFIIKQQPKLTDITEENEAETVAQ</sequence>
<dbReference type="EMBL" id="MT142557">
    <property type="protein sequence ID" value="QJA85145.1"/>
    <property type="molecule type" value="Genomic_DNA"/>
</dbReference>
<name>A0A6M3KUN3_9ZZZZ</name>
<organism evidence="1">
    <name type="scientific">viral metagenome</name>
    <dbReference type="NCBI Taxonomy" id="1070528"/>
    <lineage>
        <taxon>unclassified sequences</taxon>
        <taxon>metagenomes</taxon>
        <taxon>organismal metagenomes</taxon>
    </lineage>
</organism>
<accession>A0A6M3KUN3</accession>
<evidence type="ECO:0000313" key="1">
    <source>
        <dbReference type="EMBL" id="QJA85145.1"/>
    </source>
</evidence>
<reference evidence="1" key="1">
    <citation type="submission" date="2020-03" db="EMBL/GenBank/DDBJ databases">
        <title>The deep terrestrial virosphere.</title>
        <authorList>
            <person name="Holmfeldt K."/>
            <person name="Nilsson E."/>
            <person name="Simone D."/>
            <person name="Lopez-Fernandez M."/>
            <person name="Wu X."/>
            <person name="de Brujin I."/>
            <person name="Lundin D."/>
            <person name="Andersson A."/>
            <person name="Bertilsson S."/>
            <person name="Dopson M."/>
        </authorList>
    </citation>
    <scope>NUCLEOTIDE SEQUENCE</scope>
    <source>
        <strain evidence="1">MM415B02269</strain>
    </source>
</reference>
<proteinExistence type="predicted"/>